<evidence type="ECO:0000313" key="2">
    <source>
        <dbReference type="Proteomes" id="UP000008144"/>
    </source>
</evidence>
<reference evidence="1" key="2">
    <citation type="submission" date="2025-08" db="UniProtKB">
        <authorList>
            <consortium name="Ensembl"/>
        </authorList>
    </citation>
    <scope>IDENTIFICATION</scope>
</reference>
<dbReference type="InParanoid" id="H2Y3G7"/>
<reference evidence="2" key="1">
    <citation type="journal article" date="2002" name="Science">
        <title>The draft genome of Ciona intestinalis: insights into chordate and vertebrate origins.</title>
        <authorList>
            <person name="Dehal P."/>
            <person name="Satou Y."/>
            <person name="Campbell R.K."/>
            <person name="Chapman J."/>
            <person name="Degnan B."/>
            <person name="De Tomaso A."/>
            <person name="Davidson B."/>
            <person name="Di Gregorio A."/>
            <person name="Gelpke M."/>
            <person name="Goodstein D.M."/>
            <person name="Harafuji N."/>
            <person name="Hastings K.E."/>
            <person name="Ho I."/>
            <person name="Hotta K."/>
            <person name="Huang W."/>
            <person name="Kawashima T."/>
            <person name="Lemaire P."/>
            <person name="Martinez D."/>
            <person name="Meinertzhagen I.A."/>
            <person name="Necula S."/>
            <person name="Nonaka M."/>
            <person name="Putnam N."/>
            <person name="Rash S."/>
            <person name="Saiga H."/>
            <person name="Satake M."/>
            <person name="Terry A."/>
            <person name="Yamada L."/>
            <person name="Wang H.G."/>
            <person name="Awazu S."/>
            <person name="Azumi K."/>
            <person name="Boore J."/>
            <person name="Branno M."/>
            <person name="Chin-Bow S."/>
            <person name="DeSantis R."/>
            <person name="Doyle S."/>
            <person name="Francino P."/>
            <person name="Keys D.N."/>
            <person name="Haga S."/>
            <person name="Hayashi H."/>
            <person name="Hino K."/>
            <person name="Imai K.S."/>
            <person name="Inaba K."/>
            <person name="Kano S."/>
            <person name="Kobayashi K."/>
            <person name="Kobayashi M."/>
            <person name="Lee B.I."/>
            <person name="Makabe K.W."/>
            <person name="Manohar C."/>
            <person name="Matassi G."/>
            <person name="Medina M."/>
            <person name="Mochizuki Y."/>
            <person name="Mount S."/>
            <person name="Morishita T."/>
            <person name="Miura S."/>
            <person name="Nakayama A."/>
            <person name="Nishizaka S."/>
            <person name="Nomoto H."/>
            <person name="Ohta F."/>
            <person name="Oishi K."/>
            <person name="Rigoutsos I."/>
            <person name="Sano M."/>
            <person name="Sasaki A."/>
            <person name="Sasakura Y."/>
            <person name="Shoguchi E."/>
            <person name="Shin-i T."/>
            <person name="Spagnuolo A."/>
            <person name="Stainier D."/>
            <person name="Suzuki M.M."/>
            <person name="Tassy O."/>
            <person name="Takatori N."/>
            <person name="Tokuoka M."/>
            <person name="Yagi K."/>
            <person name="Yoshizaki F."/>
            <person name="Wada S."/>
            <person name="Zhang C."/>
            <person name="Hyatt P.D."/>
            <person name="Larimer F."/>
            <person name="Detter C."/>
            <person name="Doggett N."/>
            <person name="Glavina T."/>
            <person name="Hawkins T."/>
            <person name="Richardson P."/>
            <person name="Lucas S."/>
            <person name="Kohara Y."/>
            <person name="Levine M."/>
            <person name="Satoh N."/>
            <person name="Rokhsar D.S."/>
        </authorList>
    </citation>
    <scope>NUCLEOTIDE SEQUENCE [LARGE SCALE GENOMIC DNA]</scope>
</reference>
<evidence type="ECO:0000313" key="1">
    <source>
        <dbReference type="Ensembl" id="ENSCINP00000036452.1"/>
    </source>
</evidence>
<accession>H2Y3G7</accession>
<dbReference type="Proteomes" id="UP000008144">
    <property type="component" value="Unassembled WGS sequence"/>
</dbReference>
<sequence length="51" mass="6110">MFYKFFQVNLMHKDKWDDKIYQKRMIKCTILPQPQGYTGIGSAVIPHFSMK</sequence>
<proteinExistence type="predicted"/>
<dbReference type="AlphaFoldDB" id="H2Y3G7"/>
<name>H2Y3G7_CIOIN</name>
<reference evidence="1" key="3">
    <citation type="submission" date="2025-09" db="UniProtKB">
        <authorList>
            <consortium name="Ensembl"/>
        </authorList>
    </citation>
    <scope>IDENTIFICATION</scope>
</reference>
<dbReference type="Ensembl" id="ENSCINT00000034887.1">
    <property type="protein sequence ID" value="ENSCINP00000036452.1"/>
    <property type="gene ID" value="ENSCING00000019188.1"/>
</dbReference>
<protein>
    <submittedName>
        <fullName evidence="1">Uncharacterized protein</fullName>
    </submittedName>
</protein>
<dbReference type="HOGENOM" id="CLU_3105641_0_0_1"/>
<keyword evidence="2" id="KW-1185">Reference proteome</keyword>
<organism evidence="1 2">
    <name type="scientific">Ciona intestinalis</name>
    <name type="common">Transparent sea squirt</name>
    <name type="synonym">Ascidia intestinalis</name>
    <dbReference type="NCBI Taxonomy" id="7719"/>
    <lineage>
        <taxon>Eukaryota</taxon>
        <taxon>Metazoa</taxon>
        <taxon>Chordata</taxon>
        <taxon>Tunicata</taxon>
        <taxon>Ascidiacea</taxon>
        <taxon>Phlebobranchia</taxon>
        <taxon>Cionidae</taxon>
        <taxon>Ciona</taxon>
    </lineage>
</organism>